<proteinExistence type="predicted"/>
<sequence length="110" mass="12871">MEAVVERTQQYLAGFTQQLEAELDAAKEKIEKLKKQLQEQNPVPKDQVGLQEEINAKDRQIRGLERKVVELKRGVEEEKNKAARMRLKVEEMEKELAKKDKLIEELKRGE</sequence>
<reference evidence="3" key="1">
    <citation type="submission" date="2016-11" db="UniProtKB">
        <authorList>
            <consortium name="WormBaseParasite"/>
        </authorList>
    </citation>
    <scope>IDENTIFICATION</scope>
</reference>
<evidence type="ECO:0000313" key="3">
    <source>
        <dbReference type="WBParaSite" id="Csp11.Scaffold630.g21961.t1"/>
    </source>
</evidence>
<dbReference type="WBParaSite" id="Csp11.Scaffold630.g21961.t1">
    <property type="protein sequence ID" value="Csp11.Scaffold630.g21961.t1"/>
    <property type="gene ID" value="Csp11.Scaffold630.g21961"/>
</dbReference>
<accession>A0A1I7V3B4</accession>
<dbReference type="Gene3D" id="1.10.287.1490">
    <property type="match status" value="1"/>
</dbReference>
<evidence type="ECO:0000313" key="2">
    <source>
        <dbReference type="Proteomes" id="UP000095282"/>
    </source>
</evidence>
<protein>
    <submittedName>
        <fullName evidence="3">Myosin_tail_1 domain-containing protein</fullName>
    </submittedName>
</protein>
<dbReference type="Proteomes" id="UP000095282">
    <property type="component" value="Unplaced"/>
</dbReference>
<name>A0A1I7V3B4_9PELO</name>
<dbReference type="AlphaFoldDB" id="A0A1I7V3B4"/>
<keyword evidence="2" id="KW-1185">Reference proteome</keyword>
<evidence type="ECO:0000256" key="1">
    <source>
        <dbReference type="SAM" id="Coils"/>
    </source>
</evidence>
<keyword evidence="1" id="KW-0175">Coiled coil</keyword>
<dbReference type="eggNOG" id="ENOG502TK7X">
    <property type="taxonomic scope" value="Eukaryota"/>
</dbReference>
<feature type="coiled-coil region" evidence="1">
    <location>
        <begin position="16"/>
        <end position="109"/>
    </location>
</feature>
<organism evidence="2 3">
    <name type="scientific">Caenorhabditis tropicalis</name>
    <dbReference type="NCBI Taxonomy" id="1561998"/>
    <lineage>
        <taxon>Eukaryota</taxon>
        <taxon>Metazoa</taxon>
        <taxon>Ecdysozoa</taxon>
        <taxon>Nematoda</taxon>
        <taxon>Chromadorea</taxon>
        <taxon>Rhabditida</taxon>
        <taxon>Rhabditina</taxon>
        <taxon>Rhabditomorpha</taxon>
        <taxon>Rhabditoidea</taxon>
        <taxon>Rhabditidae</taxon>
        <taxon>Peloderinae</taxon>
        <taxon>Caenorhabditis</taxon>
    </lineage>
</organism>